<dbReference type="CDD" id="cd22149">
    <property type="entry name" value="F-box_DmSKP2-like"/>
    <property type="match status" value="1"/>
</dbReference>
<proteinExistence type="predicted"/>
<feature type="domain" description="F-box" evidence="2">
    <location>
        <begin position="124"/>
        <end position="170"/>
    </location>
</feature>
<evidence type="ECO:0000313" key="4">
    <source>
        <dbReference type="Proteomes" id="UP001381693"/>
    </source>
</evidence>
<protein>
    <recommendedName>
        <fullName evidence="2">F-box domain-containing protein</fullName>
    </recommendedName>
</protein>
<dbReference type="PROSITE" id="PS50181">
    <property type="entry name" value="FBOX"/>
    <property type="match status" value="1"/>
</dbReference>
<dbReference type="InterPro" id="IPR036047">
    <property type="entry name" value="F-box-like_dom_sf"/>
</dbReference>
<dbReference type="SUPFAM" id="SSF81383">
    <property type="entry name" value="F-box domain"/>
    <property type="match status" value="1"/>
</dbReference>
<dbReference type="GO" id="GO:0031146">
    <property type="term" value="P:SCF-dependent proteasomal ubiquitin-dependent protein catabolic process"/>
    <property type="evidence" value="ECO:0007669"/>
    <property type="project" value="TreeGrafter"/>
</dbReference>
<evidence type="ECO:0000259" key="2">
    <source>
        <dbReference type="PROSITE" id="PS50181"/>
    </source>
</evidence>
<dbReference type="SUPFAM" id="SSF52047">
    <property type="entry name" value="RNI-like"/>
    <property type="match status" value="1"/>
</dbReference>
<name>A0AAN8WWD9_HALRR</name>
<feature type="region of interest" description="Disordered" evidence="1">
    <location>
        <begin position="1"/>
        <end position="103"/>
    </location>
</feature>
<feature type="compositionally biased region" description="Basic and acidic residues" evidence="1">
    <location>
        <begin position="19"/>
        <end position="31"/>
    </location>
</feature>
<dbReference type="EMBL" id="JAXCGZ010017195">
    <property type="protein sequence ID" value="KAK7068564.1"/>
    <property type="molecule type" value="Genomic_DNA"/>
</dbReference>
<accession>A0AAN8WWD9</accession>
<feature type="compositionally biased region" description="Low complexity" evidence="1">
    <location>
        <begin position="86"/>
        <end position="103"/>
    </location>
</feature>
<sequence>MKEEKPSGECEFSQNVRKRSIDKENIRDSKCGRWSLNGDVGTNPPLLEDMGLSILQDEETVGVPTPTPPEIEHDEDNPPQPSKILQPSSQNYSNSNSPIINNDDSINNEFYVYKRRRQDPICGDDKFNRMTDESILAIFRWLPKFMLARCAQVCRRWKRLAFDESLWRRLDLGGKSLKPGVLGRVILRGASILRLAKAEISSPIFSPQLHHLPSLPAVRSRLQYLDLSMAAIETHALEELLSVCFELKKLSLEHCTVNKTICSHISKNVKLETLNLPMVYGLNNASISLILTNCKKLQSLNIAWTSMTSEDLRIICRRFPSSMERLNLSGCRNTLTDGHIRLIADQAPGLVELDVSDGTQLTAASVTTIIKHMRSVEYLAFSRCYTIQPDAYMELKQMHSLLYLDIYGILNDSAISTLRQSLPKIQINKYLFSSVARPTVGIRRTSIWGLRSWQFKKNDDNITINDE</sequence>
<dbReference type="PANTHER" id="PTHR16134">
    <property type="entry name" value="F-BOX/TPR REPEAT PROTEIN POF3"/>
    <property type="match status" value="1"/>
</dbReference>
<dbReference type="GO" id="GO:0019005">
    <property type="term" value="C:SCF ubiquitin ligase complex"/>
    <property type="evidence" value="ECO:0007669"/>
    <property type="project" value="TreeGrafter"/>
</dbReference>
<keyword evidence="4" id="KW-1185">Reference proteome</keyword>
<dbReference type="SMART" id="SM00256">
    <property type="entry name" value="FBOX"/>
    <property type="match status" value="1"/>
</dbReference>
<dbReference type="Pfam" id="PF12937">
    <property type="entry name" value="F-box-like"/>
    <property type="match status" value="1"/>
</dbReference>
<dbReference type="Gene3D" id="3.80.10.10">
    <property type="entry name" value="Ribonuclease Inhibitor"/>
    <property type="match status" value="1"/>
</dbReference>
<comment type="caution">
    <text evidence="3">The sequence shown here is derived from an EMBL/GenBank/DDBJ whole genome shotgun (WGS) entry which is preliminary data.</text>
</comment>
<dbReference type="PANTHER" id="PTHR16134:SF148">
    <property type="entry name" value="S-PHASE KINASE-ASSOCIATED PROTEIN 2, ISOFORM A"/>
    <property type="match status" value="1"/>
</dbReference>
<evidence type="ECO:0000313" key="3">
    <source>
        <dbReference type="EMBL" id="KAK7068564.1"/>
    </source>
</evidence>
<reference evidence="3 4" key="1">
    <citation type="submission" date="2023-11" db="EMBL/GenBank/DDBJ databases">
        <title>Halocaridina rubra genome assembly.</title>
        <authorList>
            <person name="Smith C."/>
        </authorList>
    </citation>
    <scope>NUCLEOTIDE SEQUENCE [LARGE SCALE GENOMIC DNA]</scope>
    <source>
        <strain evidence="3">EP-1</strain>
        <tissue evidence="3">Whole</tissue>
    </source>
</reference>
<gene>
    <name evidence="3" type="primary">SKP2</name>
    <name evidence="3" type="ORF">SK128_007084</name>
</gene>
<dbReference type="InterPro" id="IPR001810">
    <property type="entry name" value="F-box_dom"/>
</dbReference>
<dbReference type="InterPro" id="IPR032675">
    <property type="entry name" value="LRR_dom_sf"/>
</dbReference>
<dbReference type="AlphaFoldDB" id="A0AAN8WWD9"/>
<dbReference type="Proteomes" id="UP001381693">
    <property type="component" value="Unassembled WGS sequence"/>
</dbReference>
<organism evidence="3 4">
    <name type="scientific">Halocaridina rubra</name>
    <name type="common">Hawaiian red shrimp</name>
    <dbReference type="NCBI Taxonomy" id="373956"/>
    <lineage>
        <taxon>Eukaryota</taxon>
        <taxon>Metazoa</taxon>
        <taxon>Ecdysozoa</taxon>
        <taxon>Arthropoda</taxon>
        <taxon>Crustacea</taxon>
        <taxon>Multicrustacea</taxon>
        <taxon>Malacostraca</taxon>
        <taxon>Eumalacostraca</taxon>
        <taxon>Eucarida</taxon>
        <taxon>Decapoda</taxon>
        <taxon>Pleocyemata</taxon>
        <taxon>Caridea</taxon>
        <taxon>Atyoidea</taxon>
        <taxon>Atyidae</taxon>
        <taxon>Halocaridina</taxon>
    </lineage>
</organism>
<evidence type="ECO:0000256" key="1">
    <source>
        <dbReference type="SAM" id="MobiDB-lite"/>
    </source>
</evidence>